<dbReference type="AlphaFoldDB" id="A0A2N9HI83"/>
<dbReference type="EMBL" id="OIVN01003857">
    <property type="protein sequence ID" value="SPD13967.1"/>
    <property type="molecule type" value="Genomic_DNA"/>
</dbReference>
<protein>
    <submittedName>
        <fullName evidence="1">Uncharacterized protein</fullName>
    </submittedName>
</protein>
<gene>
    <name evidence="1" type="ORF">FSB_LOCUS41849</name>
</gene>
<sequence>MCLYSEGQPWNQWRGFLVGLRWIDGFGEIGDGFVAGRERERKSLHRSEDVEAKRESDDVALFGDDIVHRSEDVLERERYGNCNPNYQPH</sequence>
<reference evidence="1" key="1">
    <citation type="submission" date="2018-02" db="EMBL/GenBank/DDBJ databases">
        <authorList>
            <person name="Cohen D.B."/>
            <person name="Kent A.D."/>
        </authorList>
    </citation>
    <scope>NUCLEOTIDE SEQUENCE</scope>
</reference>
<proteinExistence type="predicted"/>
<organism evidence="1">
    <name type="scientific">Fagus sylvatica</name>
    <name type="common">Beechnut</name>
    <dbReference type="NCBI Taxonomy" id="28930"/>
    <lineage>
        <taxon>Eukaryota</taxon>
        <taxon>Viridiplantae</taxon>
        <taxon>Streptophyta</taxon>
        <taxon>Embryophyta</taxon>
        <taxon>Tracheophyta</taxon>
        <taxon>Spermatophyta</taxon>
        <taxon>Magnoliopsida</taxon>
        <taxon>eudicotyledons</taxon>
        <taxon>Gunneridae</taxon>
        <taxon>Pentapetalae</taxon>
        <taxon>rosids</taxon>
        <taxon>fabids</taxon>
        <taxon>Fagales</taxon>
        <taxon>Fagaceae</taxon>
        <taxon>Fagus</taxon>
    </lineage>
</organism>
<evidence type="ECO:0000313" key="1">
    <source>
        <dbReference type="EMBL" id="SPD13967.1"/>
    </source>
</evidence>
<name>A0A2N9HI83_FAGSY</name>
<accession>A0A2N9HI83</accession>